<accession>A0A090IKT0</accession>
<dbReference type="SUPFAM" id="SSF53474">
    <property type="entry name" value="alpha/beta-Hydrolases"/>
    <property type="match status" value="1"/>
</dbReference>
<proteinExistence type="predicted"/>
<dbReference type="EMBL" id="FPLJ01000052">
    <property type="protein sequence ID" value="SGY91627.1"/>
    <property type="molecule type" value="Genomic_DNA"/>
</dbReference>
<dbReference type="EMBL" id="FPLD01000065">
    <property type="protein sequence ID" value="SGZ01280.1"/>
    <property type="molecule type" value="Genomic_DNA"/>
</dbReference>
<reference evidence="2 4" key="1">
    <citation type="submission" date="2016-11" db="EMBL/GenBank/DDBJ databases">
        <authorList>
            <person name="Jaros S."/>
            <person name="Januszkiewicz K."/>
            <person name="Wedrychowicz H."/>
        </authorList>
    </citation>
    <scope>NUCLEOTIDE SEQUENCE [LARGE SCALE GENOMIC DNA]</scope>
    <source>
        <strain evidence="2">NVI 5450</strain>
    </source>
</reference>
<dbReference type="OrthoDB" id="9814831at2"/>
<organism evidence="2 4">
    <name type="scientific">Moritella viscosa</name>
    <dbReference type="NCBI Taxonomy" id="80854"/>
    <lineage>
        <taxon>Bacteria</taxon>
        <taxon>Pseudomonadati</taxon>
        <taxon>Pseudomonadota</taxon>
        <taxon>Gammaproteobacteria</taxon>
        <taxon>Alteromonadales</taxon>
        <taxon>Moritellaceae</taxon>
        <taxon>Moritella</taxon>
    </lineage>
</organism>
<dbReference type="Proteomes" id="UP000182660">
    <property type="component" value="Unassembled WGS sequence"/>
</dbReference>
<gene>
    <name evidence="1" type="ORF">MT2528_2209</name>
    <name evidence="2" type="ORF">NVI5450_2409</name>
</gene>
<sequence>MASTLLLYLHGFNSSPKSVKAQQMEDYLSLHHPDITIEIPNLSPYPQDAWLQIEQLISAYPAHQLGVVGSSLGGYYATKVNQQFHCPAVIINPAVKPYELLVDYLGENTNPYTQVKFNLAQQHIDELRALDCSELVHPETIWALLQTDDEVLDYNQATTKYEMARLTVEQGGDHAFIGFERYLSDILTFLAFKPM</sequence>
<dbReference type="NCBIfam" id="NF008291">
    <property type="entry name" value="PRK11071.1"/>
    <property type="match status" value="1"/>
</dbReference>
<dbReference type="InterPro" id="IPR029058">
    <property type="entry name" value="AB_hydrolase_fold"/>
</dbReference>
<dbReference type="GeneID" id="61296070"/>
<dbReference type="Gene3D" id="3.40.50.1820">
    <property type="entry name" value="alpha/beta hydrolase"/>
    <property type="match status" value="1"/>
</dbReference>
<dbReference type="PANTHER" id="PTHR35602">
    <property type="entry name" value="ESTERASE YQIA-RELATED"/>
    <property type="match status" value="1"/>
</dbReference>
<dbReference type="Proteomes" id="UP000183794">
    <property type="component" value="Unassembled WGS sequence"/>
</dbReference>
<dbReference type="RefSeq" id="WP_045112016.1">
    <property type="nucleotide sequence ID" value="NZ_CAWQZC010000152.1"/>
</dbReference>
<dbReference type="Pfam" id="PF05728">
    <property type="entry name" value="UPF0227"/>
    <property type="match status" value="1"/>
</dbReference>
<evidence type="ECO:0000313" key="4">
    <source>
        <dbReference type="Proteomes" id="UP000183794"/>
    </source>
</evidence>
<evidence type="ECO:0000313" key="3">
    <source>
        <dbReference type="Proteomes" id="UP000182660"/>
    </source>
</evidence>
<dbReference type="AlphaFoldDB" id="A0A090IKT0"/>
<dbReference type="PANTHER" id="PTHR35602:SF3">
    <property type="entry name" value="ESTERASE YQIA"/>
    <property type="match status" value="1"/>
</dbReference>
<evidence type="ECO:0000313" key="1">
    <source>
        <dbReference type="EMBL" id="SGY91627.1"/>
    </source>
</evidence>
<dbReference type="InterPro" id="IPR008886">
    <property type="entry name" value="UPF0227/Esterase_YqiA"/>
</dbReference>
<dbReference type="KEGG" id="mvs:MVIS_4078"/>
<dbReference type="PATRIC" id="fig|80854.5.peg.4327"/>
<reference evidence="1 3" key="2">
    <citation type="submission" date="2016-11" db="EMBL/GenBank/DDBJ databases">
        <authorList>
            <person name="Klemetsen T."/>
        </authorList>
    </citation>
    <scope>NUCLEOTIDE SEQUENCE [LARGE SCALE GENOMIC DNA]</scope>
    <source>
        <strain evidence="1">MT 2528</strain>
    </source>
</reference>
<keyword evidence="3" id="KW-1185">Reference proteome</keyword>
<protein>
    <submittedName>
        <fullName evidence="2">Uncharacterized protein</fullName>
    </submittedName>
</protein>
<evidence type="ECO:0000313" key="2">
    <source>
        <dbReference type="EMBL" id="SGZ01280.1"/>
    </source>
</evidence>
<dbReference type="HOGENOM" id="CLU_090996_2_0_6"/>
<name>A0A090IKT0_9GAMM</name>
<dbReference type="STRING" id="80854.MVIS_4078"/>